<name>A0A371EQR6_MUCPR</name>
<dbReference type="OrthoDB" id="1436878at2759"/>
<reference evidence="1" key="1">
    <citation type="submission" date="2018-05" db="EMBL/GenBank/DDBJ databases">
        <title>Draft genome of Mucuna pruriens seed.</title>
        <authorList>
            <person name="Nnadi N.E."/>
            <person name="Vos R."/>
            <person name="Hasami M.H."/>
            <person name="Devisetty U.K."/>
            <person name="Aguiy J.C."/>
        </authorList>
    </citation>
    <scope>NUCLEOTIDE SEQUENCE [LARGE SCALE GENOMIC DNA]</scope>
    <source>
        <strain evidence="1">JCA_2017</strain>
    </source>
</reference>
<accession>A0A371EQR6</accession>
<keyword evidence="2" id="KW-1185">Reference proteome</keyword>
<proteinExistence type="predicted"/>
<evidence type="ECO:0000313" key="2">
    <source>
        <dbReference type="Proteomes" id="UP000257109"/>
    </source>
</evidence>
<dbReference type="AlphaFoldDB" id="A0A371EQR6"/>
<evidence type="ECO:0000313" key="1">
    <source>
        <dbReference type="EMBL" id="RDX68306.1"/>
    </source>
</evidence>
<protein>
    <submittedName>
        <fullName evidence="1">Uncharacterized protein</fullName>
    </submittedName>
</protein>
<dbReference type="Proteomes" id="UP000257109">
    <property type="component" value="Unassembled WGS sequence"/>
</dbReference>
<feature type="non-terminal residue" evidence="1">
    <location>
        <position position="1"/>
    </location>
</feature>
<sequence>MVSAISSQGPWSLEVQPYRPDEPIYERPEAEEAPYFYLCDTLPLKLRLRLPFSHFEWSVLNVLNIAPTQLYPNS</sequence>
<comment type="caution">
    <text evidence="1">The sequence shown here is derived from an EMBL/GenBank/DDBJ whole genome shotgun (WGS) entry which is preliminary data.</text>
</comment>
<organism evidence="1 2">
    <name type="scientific">Mucuna pruriens</name>
    <name type="common">Velvet bean</name>
    <name type="synonym">Dolichos pruriens</name>
    <dbReference type="NCBI Taxonomy" id="157652"/>
    <lineage>
        <taxon>Eukaryota</taxon>
        <taxon>Viridiplantae</taxon>
        <taxon>Streptophyta</taxon>
        <taxon>Embryophyta</taxon>
        <taxon>Tracheophyta</taxon>
        <taxon>Spermatophyta</taxon>
        <taxon>Magnoliopsida</taxon>
        <taxon>eudicotyledons</taxon>
        <taxon>Gunneridae</taxon>
        <taxon>Pentapetalae</taxon>
        <taxon>rosids</taxon>
        <taxon>fabids</taxon>
        <taxon>Fabales</taxon>
        <taxon>Fabaceae</taxon>
        <taxon>Papilionoideae</taxon>
        <taxon>50 kb inversion clade</taxon>
        <taxon>NPAAA clade</taxon>
        <taxon>indigoferoid/millettioid clade</taxon>
        <taxon>Phaseoleae</taxon>
        <taxon>Mucuna</taxon>
    </lineage>
</organism>
<dbReference type="EMBL" id="QJKJ01012598">
    <property type="protein sequence ID" value="RDX68306.1"/>
    <property type="molecule type" value="Genomic_DNA"/>
</dbReference>
<gene>
    <name evidence="1" type="ORF">CR513_52717</name>
</gene>